<dbReference type="InterPro" id="IPR028106">
    <property type="entry name" value="DUF4578"/>
</dbReference>
<reference evidence="3 4" key="1">
    <citation type="submission" date="2025-05" db="UniProtKB">
        <authorList>
            <consortium name="RefSeq"/>
        </authorList>
    </citation>
    <scope>IDENTIFICATION</scope>
</reference>
<sequence length="156" mass="17956">MGNQLCHGRNSKSLKCPWRDRSQINGTGSGESWKYTSKKKHWKSCPSIFRRKKKTGNQARGTAKKQQEQQNGTKAHDNTEHTYERVLKQPVSQKRSQSCRSEESDLHYADIQVYSQSQLHSAWRAKPLKLENTTEYATLRFPLATPHQNSKKGTLV</sequence>
<dbReference type="PANTHER" id="PTHR37342">
    <property type="entry name" value="HYPOTHETICAL PROTEIN LOC689959"/>
    <property type="match status" value="1"/>
</dbReference>
<gene>
    <name evidence="3 4" type="primary">C20H11orf52</name>
</gene>
<dbReference type="GeneID" id="132535006"/>
<accession>A0ABM3WHN6</accession>
<dbReference type="Pfam" id="PF15147">
    <property type="entry name" value="DUF4578"/>
    <property type="match status" value="1"/>
</dbReference>
<evidence type="ECO:0000313" key="2">
    <source>
        <dbReference type="Proteomes" id="UP001652624"/>
    </source>
</evidence>
<dbReference type="RefSeq" id="XP_060036079.1">
    <property type="nucleotide sequence ID" value="XM_060180096.1"/>
</dbReference>
<feature type="compositionally biased region" description="Polar residues" evidence="1">
    <location>
        <begin position="90"/>
        <end position="99"/>
    </location>
</feature>
<evidence type="ECO:0000313" key="3">
    <source>
        <dbReference type="RefSeq" id="XP_060036079.1"/>
    </source>
</evidence>
<feature type="compositionally biased region" description="Basic residues" evidence="1">
    <location>
        <begin position="36"/>
        <end position="55"/>
    </location>
</feature>
<evidence type="ECO:0000256" key="1">
    <source>
        <dbReference type="SAM" id="MobiDB-lite"/>
    </source>
</evidence>
<evidence type="ECO:0000313" key="4">
    <source>
        <dbReference type="RefSeq" id="XP_060036081.1"/>
    </source>
</evidence>
<dbReference type="RefSeq" id="XP_060036081.1">
    <property type="nucleotide sequence ID" value="XM_060180098.1"/>
</dbReference>
<protein>
    <submittedName>
        <fullName evidence="3 4">Uncharacterized protein C11orf52 homolog isoform X1</fullName>
    </submittedName>
</protein>
<feature type="region of interest" description="Disordered" evidence="1">
    <location>
        <begin position="1"/>
        <end position="102"/>
    </location>
</feature>
<feature type="compositionally biased region" description="Basic and acidic residues" evidence="1">
    <location>
        <begin position="74"/>
        <end position="87"/>
    </location>
</feature>
<keyword evidence="2" id="KW-1185">Reference proteome</keyword>
<name>A0ABM3WHN6_ERIEU</name>
<proteinExistence type="predicted"/>
<dbReference type="PANTHER" id="PTHR37342:SF1">
    <property type="entry name" value="CHROMOSOME 11 OPEN READING FRAME 52"/>
    <property type="match status" value="1"/>
</dbReference>
<dbReference type="Proteomes" id="UP001652624">
    <property type="component" value="Chromosome 20"/>
</dbReference>
<organism evidence="2 3">
    <name type="scientific">Erinaceus europaeus</name>
    <name type="common">Western European hedgehog</name>
    <dbReference type="NCBI Taxonomy" id="9365"/>
    <lineage>
        <taxon>Eukaryota</taxon>
        <taxon>Metazoa</taxon>
        <taxon>Chordata</taxon>
        <taxon>Craniata</taxon>
        <taxon>Vertebrata</taxon>
        <taxon>Euteleostomi</taxon>
        <taxon>Mammalia</taxon>
        <taxon>Eutheria</taxon>
        <taxon>Laurasiatheria</taxon>
        <taxon>Eulipotyphla</taxon>
        <taxon>Erinaceidae</taxon>
        <taxon>Erinaceinae</taxon>
        <taxon>Erinaceus</taxon>
    </lineage>
</organism>